<organism evidence="2 3">
    <name type="scientific">Providencia stuartii</name>
    <dbReference type="NCBI Taxonomy" id="588"/>
    <lineage>
        <taxon>Bacteria</taxon>
        <taxon>Pseudomonadati</taxon>
        <taxon>Pseudomonadota</taxon>
        <taxon>Gammaproteobacteria</taxon>
        <taxon>Enterobacterales</taxon>
        <taxon>Morganellaceae</taxon>
        <taxon>Providencia</taxon>
    </lineage>
</organism>
<reference evidence="2 3" key="1">
    <citation type="submission" date="2016-03" db="EMBL/GenBank/DDBJ databases">
        <title>Genome sequence of Providencia stuartii strain, isolated from the salivary glands of larval Lucilia sericata.</title>
        <authorList>
            <person name="Yuan Y."/>
            <person name="Zhang Y."/>
            <person name="Fu S."/>
            <person name="Crippen T.L."/>
            <person name="Visi D."/>
            <person name="Benbow M.E."/>
            <person name="Allen M."/>
            <person name="Tomberlin J.K."/>
            <person name="Sze S.-H."/>
            <person name="Tarone A.M."/>
        </authorList>
    </citation>
    <scope>NUCLEOTIDE SEQUENCE [LARGE SCALE GENOMIC DNA]</scope>
    <source>
        <strain evidence="2 3">Crippen</strain>
    </source>
</reference>
<comment type="caution">
    <text evidence="2">The sequence shown here is derived from an EMBL/GenBank/DDBJ whole genome shotgun (WGS) entry which is preliminary data.</text>
</comment>
<keyword evidence="3" id="KW-1185">Reference proteome</keyword>
<dbReference type="AlphaFoldDB" id="A0A1S1HVY8"/>
<evidence type="ECO:0000313" key="2">
    <source>
        <dbReference type="EMBL" id="OHT25536.1"/>
    </source>
</evidence>
<feature type="transmembrane region" description="Helical" evidence="1">
    <location>
        <begin position="122"/>
        <end position="147"/>
    </location>
</feature>
<dbReference type="PANTHER" id="PTHR34219:SF1">
    <property type="entry name" value="PEPSY DOMAIN-CONTAINING PROTEIN"/>
    <property type="match status" value="1"/>
</dbReference>
<dbReference type="Pfam" id="PF03929">
    <property type="entry name" value="PepSY_TM"/>
    <property type="match status" value="1"/>
</dbReference>
<gene>
    <name evidence="2" type="ORF">A3Q29_13470</name>
</gene>
<keyword evidence="1" id="KW-0472">Membrane</keyword>
<dbReference type="EMBL" id="LVIE01000024">
    <property type="protein sequence ID" value="OHT25536.1"/>
    <property type="molecule type" value="Genomic_DNA"/>
</dbReference>
<dbReference type="PANTHER" id="PTHR34219">
    <property type="entry name" value="IRON-REGULATED INNER MEMBRANE PROTEIN-RELATED"/>
    <property type="match status" value="1"/>
</dbReference>
<sequence>MEIRQPKTASDAWTVTENKRDWPTQVDAIAINPHNYKVIDHIYFDNFPMMAKLTRWGVDAHMGKLFGMANRLLLLGFTFGICCLLLLGYRMWWIRRPSRPQNNPLSTLTACWLSLSTPWQLLIVTLTIMLGYCLPVLGASLLVFLFIDVLLWKKYKKITNVFPQ</sequence>
<dbReference type="Proteomes" id="UP000179588">
    <property type="component" value="Unassembled WGS sequence"/>
</dbReference>
<protein>
    <recommendedName>
        <fullName evidence="4">Iron-regulated membrane protein</fullName>
    </recommendedName>
</protein>
<keyword evidence="1" id="KW-0812">Transmembrane</keyword>
<evidence type="ECO:0008006" key="4">
    <source>
        <dbReference type="Google" id="ProtNLM"/>
    </source>
</evidence>
<evidence type="ECO:0000256" key="1">
    <source>
        <dbReference type="SAM" id="Phobius"/>
    </source>
</evidence>
<proteinExistence type="predicted"/>
<evidence type="ECO:0000313" key="3">
    <source>
        <dbReference type="Proteomes" id="UP000179588"/>
    </source>
</evidence>
<keyword evidence="1" id="KW-1133">Transmembrane helix</keyword>
<name>A0A1S1HVY8_PROST</name>
<accession>A0A1S1HVY8</accession>
<dbReference type="InterPro" id="IPR005625">
    <property type="entry name" value="PepSY-ass_TM"/>
</dbReference>
<feature type="transmembrane region" description="Helical" evidence="1">
    <location>
        <begin position="72"/>
        <end position="92"/>
    </location>
</feature>